<evidence type="ECO:0000313" key="4">
    <source>
        <dbReference type="EMBL" id="MDC7226760.1"/>
    </source>
</evidence>
<dbReference type="PANTHER" id="PTHR11203:SF37">
    <property type="entry name" value="INTEGRATOR COMPLEX SUBUNIT 11"/>
    <property type="match status" value="1"/>
</dbReference>
<proteinExistence type="predicted"/>
<dbReference type="SMART" id="SM01027">
    <property type="entry name" value="Beta-Casp"/>
    <property type="match status" value="1"/>
</dbReference>
<accession>A0AAJ1MML4</accession>
<dbReference type="InterPro" id="IPR001279">
    <property type="entry name" value="Metallo-B-lactamas"/>
</dbReference>
<comment type="caution">
    <text evidence="4">The sequence shown here is derived from an EMBL/GenBank/DDBJ whole genome shotgun (WGS) entry which is preliminary data.</text>
</comment>
<name>A0AAJ1MML4_9SPIO</name>
<evidence type="ECO:0000259" key="2">
    <source>
        <dbReference type="SMART" id="SM00849"/>
    </source>
</evidence>
<organism evidence="4 5">
    <name type="scientific">Candidatus Thalassospirochaeta sargassi</name>
    <dbReference type="NCBI Taxonomy" id="3119039"/>
    <lineage>
        <taxon>Bacteria</taxon>
        <taxon>Pseudomonadati</taxon>
        <taxon>Spirochaetota</taxon>
        <taxon>Spirochaetia</taxon>
        <taxon>Spirochaetales</taxon>
        <taxon>Spirochaetaceae</taxon>
        <taxon>Candidatus Thalassospirochaeta</taxon>
    </lineage>
</organism>
<dbReference type="Pfam" id="PF00753">
    <property type="entry name" value="Lactamase_B"/>
    <property type="match status" value="1"/>
</dbReference>
<sequence>MKVTSYGAAETVTGSCHLVETNGHRFLIDCGMFQGSKNLNRRNYAPFEFDPATIDFLILTHGHIDHCGLLPKLTRYGFSGSIYTNPATADLLSAMLMDSAFIQEKDTEHENRRRERRGFEPREPLYTRDDVPAVLESIRRTEYDSSVEISPELRFILRDAGHIIGSSIVQLFVTEGNATKTVIFSGDLGQWNVPIIEDPSIIPRADYVFIETTYGDRLHKEPEPRKESLFHHIKETYERGGKLLIPSFALERTQELLYTLSELIHEKPDFPNIKIYLDSPLAIKVTEVFHDHPEIYDEDARARKDTPFKFPELVCTPKTEDSMALNKLKEPAIIIAGSGMCTGGRIRHHLKHGIWDPRNTVLFVGYQAEGTLGRHLLDGADEVRMMGDIFRVKAHIERIHAFSAHADRDELLGWIDAFIEKPKRIHLIHGEKRVMESFAELLNQKGYETHIQVAGIAVELN</sequence>
<dbReference type="Pfam" id="PF07521">
    <property type="entry name" value="RMMBL"/>
    <property type="match status" value="1"/>
</dbReference>
<dbReference type="SUPFAM" id="SSF56281">
    <property type="entry name" value="Metallo-hydrolase/oxidoreductase"/>
    <property type="match status" value="1"/>
</dbReference>
<evidence type="ECO:0000256" key="1">
    <source>
        <dbReference type="ARBA" id="ARBA00022801"/>
    </source>
</evidence>
<dbReference type="Proteomes" id="UP001221217">
    <property type="component" value="Unassembled WGS sequence"/>
</dbReference>
<dbReference type="GO" id="GO:0004521">
    <property type="term" value="F:RNA endonuclease activity"/>
    <property type="evidence" value="ECO:0007669"/>
    <property type="project" value="TreeGrafter"/>
</dbReference>
<dbReference type="InterPro" id="IPR036866">
    <property type="entry name" value="RibonucZ/Hydroxyglut_hydro"/>
</dbReference>
<gene>
    <name evidence="4" type="ORF">PQJ61_08340</name>
</gene>
<dbReference type="Pfam" id="PF10996">
    <property type="entry name" value="Beta-Casp"/>
    <property type="match status" value="1"/>
</dbReference>
<protein>
    <submittedName>
        <fullName evidence="4">MBL fold metallo-hydrolase</fullName>
    </submittedName>
</protein>
<reference evidence="4 5" key="1">
    <citation type="submission" date="2022-12" db="EMBL/GenBank/DDBJ databases">
        <title>Metagenome assembled genome from gulf of manar.</title>
        <authorList>
            <person name="Kohli P."/>
            <person name="Pk S."/>
            <person name="Venkata Ramana C."/>
            <person name="Sasikala C."/>
        </authorList>
    </citation>
    <scope>NUCLEOTIDE SEQUENCE [LARGE SCALE GENOMIC DNA]</scope>
    <source>
        <strain evidence="4">JB008</strain>
    </source>
</reference>
<dbReference type="SMART" id="SM00849">
    <property type="entry name" value="Lactamase_B"/>
    <property type="match status" value="1"/>
</dbReference>
<dbReference type="GO" id="GO:0016787">
    <property type="term" value="F:hydrolase activity"/>
    <property type="evidence" value="ECO:0007669"/>
    <property type="project" value="UniProtKB-KW"/>
</dbReference>
<keyword evidence="1" id="KW-0378">Hydrolase</keyword>
<dbReference type="InterPro" id="IPR011108">
    <property type="entry name" value="RMMBL"/>
</dbReference>
<dbReference type="InterPro" id="IPR022712">
    <property type="entry name" value="Beta_Casp"/>
</dbReference>
<dbReference type="PANTHER" id="PTHR11203">
    <property type="entry name" value="CLEAVAGE AND POLYADENYLATION SPECIFICITY FACTOR FAMILY MEMBER"/>
    <property type="match status" value="1"/>
</dbReference>
<dbReference type="CDD" id="cd16295">
    <property type="entry name" value="TTHA0252-CPSF-like_MBL-fold"/>
    <property type="match status" value="1"/>
</dbReference>
<dbReference type="Gene3D" id="3.40.50.10890">
    <property type="match status" value="1"/>
</dbReference>
<evidence type="ECO:0000313" key="5">
    <source>
        <dbReference type="Proteomes" id="UP001221217"/>
    </source>
</evidence>
<evidence type="ECO:0000259" key="3">
    <source>
        <dbReference type="SMART" id="SM01027"/>
    </source>
</evidence>
<feature type="domain" description="Beta-Casp" evidence="3">
    <location>
        <begin position="253"/>
        <end position="376"/>
    </location>
</feature>
<feature type="domain" description="Metallo-beta-lactamase" evidence="2">
    <location>
        <begin position="13"/>
        <end position="248"/>
    </location>
</feature>
<dbReference type="InterPro" id="IPR050698">
    <property type="entry name" value="MBL"/>
</dbReference>
<dbReference type="EMBL" id="JAQQAL010000017">
    <property type="protein sequence ID" value="MDC7226760.1"/>
    <property type="molecule type" value="Genomic_DNA"/>
</dbReference>
<dbReference type="AlphaFoldDB" id="A0AAJ1MML4"/>
<dbReference type="Gene3D" id="3.60.15.10">
    <property type="entry name" value="Ribonuclease Z/Hydroxyacylglutathione hydrolase-like"/>
    <property type="match status" value="1"/>
</dbReference>